<accession>A0A2D1R9D5</accession>
<dbReference type="Pfam" id="PF14106">
    <property type="entry name" value="DUF4279"/>
    <property type="match status" value="1"/>
</dbReference>
<proteinExistence type="predicted"/>
<evidence type="ECO:0000313" key="1">
    <source>
        <dbReference type="EMBL" id="ATP21482.1"/>
    </source>
</evidence>
<reference evidence="1 2" key="1">
    <citation type="submission" date="2017-04" db="EMBL/GenBank/DDBJ databases">
        <title>Characterization, genome and methylation analysis of a phthalic acid esters degrading strain Sphingobium yanoikuyae SHJ.</title>
        <authorList>
            <person name="Feng L."/>
        </authorList>
    </citation>
    <scope>NUCLEOTIDE SEQUENCE [LARGE SCALE GENOMIC DNA]</scope>
    <source>
        <strain evidence="1 2">SHJ</strain>
    </source>
</reference>
<dbReference type="Proteomes" id="UP000037029">
    <property type="component" value="Chromosome"/>
</dbReference>
<protein>
    <recommendedName>
        <fullName evidence="3">DUF4279 domain-containing protein</fullName>
    </recommendedName>
</protein>
<evidence type="ECO:0008006" key="3">
    <source>
        <dbReference type="Google" id="ProtNLM"/>
    </source>
</evidence>
<evidence type="ECO:0000313" key="2">
    <source>
        <dbReference type="Proteomes" id="UP000037029"/>
    </source>
</evidence>
<name>A0A2D1R9D5_SPHYA</name>
<dbReference type="AlphaFoldDB" id="A0A2D1R9D5"/>
<dbReference type="InterPro" id="IPR025459">
    <property type="entry name" value="DUF4279"/>
</dbReference>
<organism evidence="1 2">
    <name type="scientific">Sphingobium yanoikuyae</name>
    <name type="common">Sphingomonas yanoikuyae</name>
    <dbReference type="NCBI Taxonomy" id="13690"/>
    <lineage>
        <taxon>Bacteria</taxon>
        <taxon>Pseudomonadati</taxon>
        <taxon>Pseudomonadota</taxon>
        <taxon>Alphaproteobacteria</taxon>
        <taxon>Sphingomonadales</taxon>
        <taxon>Sphingomonadaceae</taxon>
        <taxon>Sphingobium</taxon>
    </lineage>
</organism>
<sequence length="137" mass="15045">MGVLHRSAASIGFYGDDLDPTEITERLGEPTIAVKMGGTFQTLGGRDKIARTGSWQVTAKDQQPADLDRQINDLLDGLSDDIVSWQAFSQRFRSRVFCGLFLEDSNEGLALRSETLARLGDRGLCLHLDIYSAPELG</sequence>
<dbReference type="EMBL" id="CP020925">
    <property type="protein sequence ID" value="ATP21482.1"/>
    <property type="molecule type" value="Genomic_DNA"/>
</dbReference>
<gene>
    <name evidence="1" type="ORF">BV87_10510</name>
</gene>